<dbReference type="Pfam" id="PF08100">
    <property type="entry name" value="Dimerisation"/>
    <property type="match status" value="1"/>
</dbReference>
<organism evidence="7 8">
    <name type="scientific">Actinosynnema pretiosum subsp. pretiosum</name>
    <dbReference type="NCBI Taxonomy" id="103721"/>
    <lineage>
        <taxon>Bacteria</taxon>
        <taxon>Bacillati</taxon>
        <taxon>Actinomycetota</taxon>
        <taxon>Actinomycetes</taxon>
        <taxon>Pseudonocardiales</taxon>
        <taxon>Pseudonocardiaceae</taxon>
        <taxon>Actinosynnema</taxon>
    </lineage>
</organism>
<dbReference type="PANTHER" id="PTHR43712:SF2">
    <property type="entry name" value="O-METHYLTRANSFERASE CICE"/>
    <property type="match status" value="1"/>
</dbReference>
<dbReference type="EMBL" id="CP073249">
    <property type="protein sequence ID" value="QUF04530.1"/>
    <property type="molecule type" value="Genomic_DNA"/>
</dbReference>
<dbReference type="SUPFAM" id="SSF46785">
    <property type="entry name" value="Winged helix' DNA-binding domain"/>
    <property type="match status" value="1"/>
</dbReference>
<dbReference type="InterPro" id="IPR029063">
    <property type="entry name" value="SAM-dependent_MTases_sf"/>
</dbReference>
<dbReference type="AlphaFoldDB" id="A0AA45R4D8"/>
<dbReference type="PANTHER" id="PTHR43712">
    <property type="entry name" value="PUTATIVE (AFU_ORTHOLOGUE AFUA_4G14580)-RELATED"/>
    <property type="match status" value="1"/>
</dbReference>
<dbReference type="InterPro" id="IPR016461">
    <property type="entry name" value="COMT-like"/>
</dbReference>
<accession>A0AA45R4D8</accession>
<feature type="region of interest" description="Disordered" evidence="4">
    <location>
        <begin position="1"/>
        <end position="33"/>
    </location>
</feature>
<dbReference type="GO" id="GO:0008171">
    <property type="term" value="F:O-methyltransferase activity"/>
    <property type="evidence" value="ECO:0007669"/>
    <property type="project" value="InterPro"/>
</dbReference>
<dbReference type="Gene3D" id="1.10.10.10">
    <property type="entry name" value="Winged helix-like DNA-binding domain superfamily/Winged helix DNA-binding domain"/>
    <property type="match status" value="1"/>
</dbReference>
<dbReference type="SUPFAM" id="SSF53335">
    <property type="entry name" value="S-adenosyl-L-methionine-dependent methyltransferases"/>
    <property type="match status" value="1"/>
</dbReference>
<evidence type="ECO:0000256" key="1">
    <source>
        <dbReference type="ARBA" id="ARBA00022603"/>
    </source>
</evidence>
<dbReference type="InterPro" id="IPR012967">
    <property type="entry name" value="COMT_dimerisation"/>
</dbReference>
<evidence type="ECO:0000313" key="8">
    <source>
        <dbReference type="Proteomes" id="UP000677152"/>
    </source>
</evidence>
<evidence type="ECO:0000259" key="6">
    <source>
        <dbReference type="Pfam" id="PF08100"/>
    </source>
</evidence>
<feature type="compositionally biased region" description="Gly residues" evidence="4">
    <location>
        <begin position="1"/>
        <end position="26"/>
    </location>
</feature>
<feature type="domain" description="O-methyltransferase dimerisation" evidence="6">
    <location>
        <begin position="45"/>
        <end position="119"/>
    </location>
</feature>
<evidence type="ECO:0000259" key="5">
    <source>
        <dbReference type="Pfam" id="PF00891"/>
    </source>
</evidence>
<evidence type="ECO:0000256" key="3">
    <source>
        <dbReference type="ARBA" id="ARBA00022691"/>
    </source>
</evidence>
<dbReference type="InterPro" id="IPR036388">
    <property type="entry name" value="WH-like_DNA-bd_sf"/>
</dbReference>
<dbReference type="PROSITE" id="PS50007">
    <property type="entry name" value="PIPLC_X_DOMAIN"/>
    <property type="match status" value="1"/>
</dbReference>
<evidence type="ECO:0000256" key="4">
    <source>
        <dbReference type="SAM" id="MobiDB-lite"/>
    </source>
</evidence>
<dbReference type="CDD" id="cd02440">
    <property type="entry name" value="AdoMet_MTases"/>
    <property type="match status" value="1"/>
</dbReference>
<keyword evidence="1 7" id="KW-0489">Methyltransferase</keyword>
<keyword evidence="2" id="KW-0808">Transferase</keyword>
<dbReference type="Proteomes" id="UP000677152">
    <property type="component" value="Chromosome"/>
</dbReference>
<dbReference type="GO" id="GO:0046983">
    <property type="term" value="F:protein dimerization activity"/>
    <property type="evidence" value="ECO:0007669"/>
    <property type="project" value="InterPro"/>
</dbReference>
<proteinExistence type="predicted"/>
<protein>
    <submittedName>
        <fullName evidence="7">Methyltransferase domain-containing protein</fullName>
    </submittedName>
</protein>
<evidence type="ECO:0000313" key="7">
    <source>
        <dbReference type="EMBL" id="QUF04530.1"/>
    </source>
</evidence>
<dbReference type="InterPro" id="IPR001077">
    <property type="entry name" value="COMT_C"/>
</dbReference>
<feature type="domain" description="O-methyltransferase C-terminal" evidence="5">
    <location>
        <begin position="160"/>
        <end position="313"/>
    </location>
</feature>
<name>A0AA45R4D8_9PSEU</name>
<gene>
    <name evidence="7" type="ORF">KCV87_35450</name>
</gene>
<keyword evidence="3" id="KW-0949">S-adenosyl-L-methionine</keyword>
<dbReference type="Gene3D" id="3.40.50.150">
    <property type="entry name" value="Vaccinia Virus protein VP39"/>
    <property type="match status" value="1"/>
</dbReference>
<sequence>MARVGGGGAVSGGGAAGGDPAGGGQAGNEQAGSGQAGTVEEVLGLLNGFRAAKFLMVGCELGVFEALADSPGGVDVGALAERVGVSRRAGRICADALVAIGLLVREGDRYRNAPAARHLSGESGVDLRAFVRFTDRVSYPAWGGLAEALRSGPVNRITALSAEQQEVFSSGVEALNAGPAAAIAASGHLVGRRALLDVGGGTGSWSAAAVRAHGGLRATVVEWPPVAELARRRVVDAGLGGRIDVVAGDVRVDPMPQGHDCCLLANVVHVFSPEDNELVLANARRAVVAGARLLLVDYWTGPTGAEPAVAALMAGEFAVNSEDGDVYGVDDVVAWLGATGWRFLGREAVAGAKSAVVAEAV</sequence>
<dbReference type="Pfam" id="PF00891">
    <property type="entry name" value="Methyltransf_2"/>
    <property type="match status" value="1"/>
</dbReference>
<dbReference type="PROSITE" id="PS51683">
    <property type="entry name" value="SAM_OMT_II"/>
    <property type="match status" value="1"/>
</dbReference>
<reference evidence="7" key="1">
    <citation type="submission" date="2021-04" db="EMBL/GenBank/DDBJ databases">
        <title>Genomic sequence of Actinosynnema pretiosum subsp. pretiosum ATCC 31280 (C-14919).</title>
        <authorList>
            <person name="Bai L."/>
            <person name="Wang X."/>
            <person name="Xiao Y."/>
        </authorList>
    </citation>
    <scope>NUCLEOTIDE SEQUENCE</scope>
    <source>
        <strain evidence="7">ATCC 31280</strain>
    </source>
</reference>
<dbReference type="InterPro" id="IPR036390">
    <property type="entry name" value="WH_DNA-bd_sf"/>
</dbReference>
<dbReference type="GO" id="GO:0032259">
    <property type="term" value="P:methylation"/>
    <property type="evidence" value="ECO:0007669"/>
    <property type="project" value="UniProtKB-KW"/>
</dbReference>
<evidence type="ECO:0000256" key="2">
    <source>
        <dbReference type="ARBA" id="ARBA00022679"/>
    </source>
</evidence>